<evidence type="ECO:0000256" key="2">
    <source>
        <dbReference type="ARBA" id="ARBA00009410"/>
    </source>
</evidence>
<organism evidence="6 7">
    <name type="scientific">Nosocomiicoccus ampullae</name>
    <dbReference type="NCBI Taxonomy" id="489910"/>
    <lineage>
        <taxon>Bacteria</taxon>
        <taxon>Bacillati</taxon>
        <taxon>Bacillota</taxon>
        <taxon>Bacilli</taxon>
        <taxon>Bacillales</taxon>
        <taxon>Staphylococcaceae</taxon>
        <taxon>Nosocomiicoccus</taxon>
    </lineage>
</organism>
<evidence type="ECO:0000313" key="6">
    <source>
        <dbReference type="EMBL" id="MBB5176474.1"/>
    </source>
</evidence>
<dbReference type="Gene3D" id="3.30.9.10">
    <property type="entry name" value="D-Amino Acid Oxidase, subunit A, domain 2"/>
    <property type="match status" value="2"/>
</dbReference>
<keyword evidence="7" id="KW-1185">Reference proteome</keyword>
<dbReference type="SUPFAM" id="SSF51971">
    <property type="entry name" value="Nucleotide-binding domain"/>
    <property type="match status" value="1"/>
</dbReference>
<dbReference type="PANTHER" id="PTHR13847">
    <property type="entry name" value="SARCOSINE DEHYDROGENASE-RELATED"/>
    <property type="match status" value="1"/>
</dbReference>
<evidence type="ECO:0000256" key="4">
    <source>
        <dbReference type="ARBA" id="ARBA00023002"/>
    </source>
</evidence>
<dbReference type="InterPro" id="IPR006076">
    <property type="entry name" value="FAD-dep_OxRdtase"/>
</dbReference>
<evidence type="ECO:0000313" key="7">
    <source>
        <dbReference type="Proteomes" id="UP000579136"/>
    </source>
</evidence>
<name>A0A9Q2D122_9STAP</name>
<evidence type="ECO:0000259" key="5">
    <source>
        <dbReference type="Pfam" id="PF01266"/>
    </source>
</evidence>
<keyword evidence="4 6" id="KW-0560">Oxidoreductase</keyword>
<keyword evidence="3" id="KW-0285">Flavoprotein</keyword>
<feature type="domain" description="FAD dependent oxidoreductase" evidence="5">
    <location>
        <begin position="2"/>
        <end position="315"/>
    </location>
</feature>
<comment type="cofactor">
    <cofactor evidence="1">
        <name>FAD</name>
        <dbReference type="ChEBI" id="CHEBI:57692"/>
    </cofactor>
</comment>
<comment type="caution">
    <text evidence="6">The sequence shown here is derived from an EMBL/GenBank/DDBJ whole genome shotgun (WGS) entry which is preliminary data.</text>
</comment>
<sequence>MIIIGGGIMGMSIAYHLQQHINTIVYDRQDEGQATKASAGIICPWVSQRRNKLWLEMVTKSAAYYPKFIEKLSRESNIDPAFKQNGAYILFDDDKKYRKALKRIKNNNEIYREMISVSENKDVKDLNNEYYNIFVKGGGQVKGESLLEALKDAYLKSGGTIKYEEYKGKDDDFKIYATGAYGREQSFEPKVSHQKAEILHVKTNGDYENLPVVMHRSHYIVNLNKNHFAVGTTHIDTESFDVTPTKENMEYLLNVFHEFYPQIEIVDQFMKVGLRPYTRDFLPFLGYIDEKTFVANGLGSSGLTAAPFLGKVISDTLLFNDAELDIEKYSYL</sequence>
<dbReference type="GO" id="GO:0016491">
    <property type="term" value="F:oxidoreductase activity"/>
    <property type="evidence" value="ECO:0007669"/>
    <property type="project" value="UniProtKB-KW"/>
</dbReference>
<evidence type="ECO:0000256" key="1">
    <source>
        <dbReference type="ARBA" id="ARBA00001974"/>
    </source>
</evidence>
<dbReference type="Gene3D" id="3.50.50.60">
    <property type="entry name" value="FAD/NAD(P)-binding domain"/>
    <property type="match status" value="2"/>
</dbReference>
<comment type="similarity">
    <text evidence="2">Belongs to the DadA oxidoreductase family.</text>
</comment>
<dbReference type="InterPro" id="IPR036188">
    <property type="entry name" value="FAD/NAD-bd_sf"/>
</dbReference>
<dbReference type="AlphaFoldDB" id="A0A9Q2D122"/>
<proteinExistence type="inferred from homology"/>
<protein>
    <submittedName>
        <fullName evidence="6">D-amino-acid dehydrogenase</fullName>
        <ecNumber evidence="6">1.4.99.-</ecNumber>
    </submittedName>
</protein>
<dbReference type="EC" id="1.4.99.-" evidence="6"/>
<dbReference type="GO" id="GO:0005737">
    <property type="term" value="C:cytoplasm"/>
    <property type="evidence" value="ECO:0007669"/>
    <property type="project" value="TreeGrafter"/>
</dbReference>
<dbReference type="PANTHER" id="PTHR13847:SF286">
    <property type="entry name" value="D-AMINO ACID DEHYDROGENASE"/>
    <property type="match status" value="1"/>
</dbReference>
<gene>
    <name evidence="6" type="ORF">HNQ45_001362</name>
</gene>
<evidence type="ECO:0000256" key="3">
    <source>
        <dbReference type="ARBA" id="ARBA00022630"/>
    </source>
</evidence>
<accession>A0A9Q2D122</accession>
<dbReference type="SUPFAM" id="SSF54373">
    <property type="entry name" value="FAD-linked reductases, C-terminal domain"/>
    <property type="match status" value="1"/>
</dbReference>
<dbReference type="Pfam" id="PF01266">
    <property type="entry name" value="DAO"/>
    <property type="match status" value="1"/>
</dbReference>
<dbReference type="Proteomes" id="UP000579136">
    <property type="component" value="Unassembled WGS sequence"/>
</dbReference>
<dbReference type="RefSeq" id="WP_183675041.1">
    <property type="nucleotide sequence ID" value="NZ_CBCRYX010000009.1"/>
</dbReference>
<dbReference type="EMBL" id="JACHHF010000008">
    <property type="protein sequence ID" value="MBB5176474.1"/>
    <property type="molecule type" value="Genomic_DNA"/>
</dbReference>
<reference evidence="6 7" key="1">
    <citation type="submission" date="2020-08" db="EMBL/GenBank/DDBJ databases">
        <title>Genomic Encyclopedia of Type Strains, Phase IV (KMG-IV): sequencing the most valuable type-strain genomes for metagenomic binning, comparative biology and taxonomic classification.</title>
        <authorList>
            <person name="Goeker M."/>
        </authorList>
    </citation>
    <scope>NUCLEOTIDE SEQUENCE [LARGE SCALE GENOMIC DNA]</scope>
    <source>
        <strain evidence="6 7">DSM 19163</strain>
    </source>
</reference>